<dbReference type="Pfam" id="PF23866">
    <property type="entry name" value="DUF7224"/>
    <property type="match status" value="1"/>
</dbReference>
<keyword evidence="4" id="KW-1185">Reference proteome</keyword>
<reference evidence="3" key="1">
    <citation type="submission" date="2017-12" db="EMBL/GenBank/DDBJ databases">
        <title>Sequencing the genomes of 1000 Actinobacteria strains.</title>
        <authorList>
            <person name="Klenk H.-P."/>
        </authorList>
    </citation>
    <scope>NUCLEOTIDE SEQUENCE [LARGE SCALE GENOMIC DNA]</scope>
    <source>
        <strain evidence="3">DSM 44228</strain>
    </source>
</reference>
<proteinExistence type="predicted"/>
<feature type="transmembrane region" description="Helical" evidence="1">
    <location>
        <begin position="85"/>
        <end position="109"/>
    </location>
</feature>
<feature type="domain" description="DUF7224" evidence="2">
    <location>
        <begin position="266"/>
        <end position="417"/>
    </location>
</feature>
<evidence type="ECO:0000256" key="1">
    <source>
        <dbReference type="SAM" id="Phobius"/>
    </source>
</evidence>
<dbReference type="Proteomes" id="UP000233786">
    <property type="component" value="Unassembled WGS sequence"/>
</dbReference>
<feature type="transmembrane region" description="Helical" evidence="1">
    <location>
        <begin position="222"/>
        <end position="240"/>
    </location>
</feature>
<feature type="transmembrane region" description="Helical" evidence="1">
    <location>
        <begin position="48"/>
        <end position="65"/>
    </location>
</feature>
<feature type="transmembrane region" description="Helical" evidence="1">
    <location>
        <begin position="12"/>
        <end position="28"/>
    </location>
</feature>
<dbReference type="EMBL" id="PJNB01000001">
    <property type="protein sequence ID" value="PKW14774.1"/>
    <property type="molecule type" value="Genomic_DNA"/>
</dbReference>
<name>A0A2N3XVR7_SACSN</name>
<evidence type="ECO:0000313" key="3">
    <source>
        <dbReference type="EMBL" id="PKW14774.1"/>
    </source>
</evidence>
<feature type="transmembrane region" description="Helical" evidence="1">
    <location>
        <begin position="149"/>
        <end position="168"/>
    </location>
</feature>
<gene>
    <name evidence="3" type="ORF">A8926_2421</name>
</gene>
<dbReference type="RefSeq" id="WP_010695961.1">
    <property type="nucleotide sequence ID" value="NZ_CP061007.1"/>
</dbReference>
<protein>
    <recommendedName>
        <fullName evidence="2">DUF7224 domain-containing protein</fullName>
    </recommendedName>
</protein>
<evidence type="ECO:0000259" key="2">
    <source>
        <dbReference type="Pfam" id="PF23866"/>
    </source>
</evidence>
<dbReference type="InterPro" id="IPR055648">
    <property type="entry name" value="DUF7224"/>
</dbReference>
<organism evidence="3 4">
    <name type="scientific">Saccharopolyspora spinosa</name>
    <dbReference type="NCBI Taxonomy" id="60894"/>
    <lineage>
        <taxon>Bacteria</taxon>
        <taxon>Bacillati</taxon>
        <taxon>Actinomycetota</taxon>
        <taxon>Actinomycetes</taxon>
        <taxon>Pseudonocardiales</taxon>
        <taxon>Pseudonocardiaceae</taxon>
        <taxon>Saccharopolyspora</taxon>
    </lineage>
</organism>
<dbReference type="OrthoDB" id="3416461at2"/>
<dbReference type="STRING" id="994479.GCA_000194155_03021"/>
<comment type="caution">
    <text evidence="3">The sequence shown here is derived from an EMBL/GenBank/DDBJ whole genome shotgun (WGS) entry which is preliminary data.</text>
</comment>
<feature type="transmembrane region" description="Helical" evidence="1">
    <location>
        <begin position="196"/>
        <end position="215"/>
    </location>
</feature>
<dbReference type="AlphaFoldDB" id="A0A2N3XVR7"/>
<evidence type="ECO:0000313" key="4">
    <source>
        <dbReference type="Proteomes" id="UP000233786"/>
    </source>
</evidence>
<feature type="transmembrane region" description="Helical" evidence="1">
    <location>
        <begin position="121"/>
        <end position="142"/>
    </location>
</feature>
<keyword evidence="1" id="KW-0812">Transmembrane</keyword>
<keyword evidence="1" id="KW-0472">Membrane</keyword>
<keyword evidence="1" id="KW-1133">Transmembrane helix</keyword>
<sequence length="425" mass="46121">MSLAGIVVRRSTALPAAPLIVAFGWFAGKQLEELWAVDWALGSGQVNRSLLWPVALVAAVAAWDTSRMRRLDADMLERTYPRSGIAYFVLSGVPALVVGMLSSVAVLLAVATSMRGGGQPLWLYLLVAELMFVAAVAIGVAGGYVLPRYLAAPAVGIGLWLLLAYGSISDNTVIRRLVVSDIECCDVSQDLVVTTLAGQGLWLVGVAVICAAIVCWRRPRKAWRFVGLAAVVILSGFGLLDRGNFQLLTMRQPREAVCQDVTGVRVCMWPEHRDQLPRWSALAQQYRAMFSDLGPQPVSFAENGTDWSAAAMPIGVIRPGQSDQDLLQSLGLSTLQYPPECARVDAGQPAVMSYRLYPGMEGRDLVAAWMNHRIRPELPPRLLGAPERTSEVERLLAAPEPVQLDWARQAIRANSDCATPAPELP</sequence>
<accession>A0A2N3XVR7</accession>